<dbReference type="Proteomes" id="UP000028839">
    <property type="component" value="Unassembled WGS sequence"/>
</dbReference>
<comment type="caution">
    <text evidence="1">The sequence shown here is derived from an EMBL/GenBank/DDBJ whole genome shotgun (WGS) entry which is preliminary data.</text>
</comment>
<evidence type="ECO:0000313" key="1">
    <source>
        <dbReference type="EMBL" id="KFI18650.1"/>
    </source>
</evidence>
<proteinExistence type="predicted"/>
<organism evidence="1 2">
    <name type="scientific">Nitrosococcus oceani C-27</name>
    <dbReference type="NCBI Taxonomy" id="314279"/>
    <lineage>
        <taxon>Bacteria</taxon>
        <taxon>Pseudomonadati</taxon>
        <taxon>Pseudomonadota</taxon>
        <taxon>Gammaproteobacteria</taxon>
        <taxon>Chromatiales</taxon>
        <taxon>Chromatiaceae</taxon>
        <taxon>Nitrosococcus</taxon>
    </lineage>
</organism>
<name>A0A0E2Z576_9GAMM</name>
<dbReference type="AlphaFoldDB" id="A0A0E2Z576"/>
<protein>
    <submittedName>
        <fullName evidence="1">Sulfate-binding protein</fullName>
    </submittedName>
</protein>
<accession>A0A0E2Z576</accession>
<dbReference type="GO" id="GO:0015689">
    <property type="term" value="P:molybdate ion transport"/>
    <property type="evidence" value="ECO:0007669"/>
    <property type="project" value="TreeGrafter"/>
</dbReference>
<sequence>MKGGCTVPHFILSRLLLVILLVVIFASVPPLAAEKADYLPPWNPPPSGGVSFAVPPVNAIADLHGDIIDPQLVVFFAGNQFMVVHDLMAAFKQAYPQYQRVFVETLPPGIEAKQIETASLVMGNLRITLKPDVYTAGKGAIAELQQQHGWFAETYDYARNLLAIMVAKGNPKNIKSLADLGRSDVRVAMPNPKWEGIGKQIIASYRKVGGEALERTIMETKVADGSTYLTYMHHRQSPLRVLQGQSDAAPVWSTEPYFQQQILQHPVEAVPIPREQNTIVTYTAARLKDAPHGQAARDFFAFMKSPAAQAVYKKYSFQPRRSRESP</sequence>
<dbReference type="PANTHER" id="PTHR30632">
    <property type="entry name" value="MOLYBDATE-BINDING PERIPLASMIC PROTEIN"/>
    <property type="match status" value="1"/>
</dbReference>
<dbReference type="OrthoDB" id="9802127at2"/>
<gene>
    <name evidence="1" type="ORF">IB75_12740</name>
</gene>
<reference evidence="1 2" key="1">
    <citation type="submission" date="2014-07" db="EMBL/GenBank/DDBJ databases">
        <title>Comparative analysis of Nitrosococcus oceani genome inventories of strains from Pacific and Atlantic gyres.</title>
        <authorList>
            <person name="Lim C.K."/>
            <person name="Wang L."/>
            <person name="Sayavedra-Soto L.A."/>
            <person name="Klotz M.G."/>
        </authorList>
    </citation>
    <scope>NUCLEOTIDE SEQUENCE [LARGE SCALE GENOMIC DNA]</scope>
    <source>
        <strain evidence="1 2">C-27</strain>
    </source>
</reference>
<dbReference type="EMBL" id="JPGN01000075">
    <property type="protein sequence ID" value="KFI18650.1"/>
    <property type="molecule type" value="Genomic_DNA"/>
</dbReference>
<dbReference type="InterPro" id="IPR050682">
    <property type="entry name" value="ModA/WtpA"/>
</dbReference>
<dbReference type="SUPFAM" id="SSF53850">
    <property type="entry name" value="Periplasmic binding protein-like II"/>
    <property type="match status" value="1"/>
</dbReference>
<dbReference type="Gene3D" id="3.40.190.10">
    <property type="entry name" value="Periplasmic binding protein-like II"/>
    <property type="match status" value="1"/>
</dbReference>
<dbReference type="HOGENOM" id="CLU_065753_0_0_6"/>
<dbReference type="PANTHER" id="PTHR30632:SF0">
    <property type="entry name" value="SULFATE-BINDING PROTEIN"/>
    <property type="match status" value="1"/>
</dbReference>
<evidence type="ECO:0000313" key="2">
    <source>
        <dbReference type="Proteomes" id="UP000028839"/>
    </source>
</evidence>
<dbReference type="Pfam" id="PF13531">
    <property type="entry name" value="SBP_bac_11"/>
    <property type="match status" value="1"/>
</dbReference>
<dbReference type="GO" id="GO:0030973">
    <property type="term" value="F:molybdate ion binding"/>
    <property type="evidence" value="ECO:0007669"/>
    <property type="project" value="TreeGrafter"/>
</dbReference>